<dbReference type="SUPFAM" id="SSF52540">
    <property type="entry name" value="P-loop containing nucleoside triphosphate hydrolases"/>
    <property type="match status" value="2"/>
</dbReference>
<comment type="subcellular location">
    <subcellularLocation>
        <location evidence="1">Nucleus</location>
    </subcellularLocation>
</comment>
<dbReference type="InterPro" id="IPR014001">
    <property type="entry name" value="Helicase_ATP-bd"/>
</dbReference>
<dbReference type="GO" id="GO:0003682">
    <property type="term" value="F:chromatin binding"/>
    <property type="evidence" value="ECO:0007669"/>
    <property type="project" value="TreeGrafter"/>
</dbReference>
<dbReference type="Pfam" id="PF00271">
    <property type="entry name" value="Helicase_C"/>
    <property type="match status" value="1"/>
</dbReference>
<dbReference type="GO" id="GO:0010468">
    <property type="term" value="P:regulation of gene expression"/>
    <property type="evidence" value="ECO:0007669"/>
    <property type="project" value="TreeGrafter"/>
</dbReference>
<evidence type="ECO:0000256" key="1">
    <source>
        <dbReference type="ARBA" id="ARBA00004123"/>
    </source>
</evidence>
<reference evidence="12" key="1">
    <citation type="submission" date="2007-12" db="EMBL/GenBank/DDBJ databases">
        <title>Annotation of Entamoeba dispar SAW760.</title>
        <authorList>
            <person name="Lorenzi H."/>
            <person name="Inman J."/>
            <person name="Schobel S."/>
            <person name="Amedeo P."/>
            <person name="Caler E."/>
        </authorList>
    </citation>
    <scope>NUCLEOTIDE SEQUENCE [LARGE SCALE GENOMIC DNA]</scope>
    <source>
        <strain evidence="12">ATCC PRA-260 / SAW760</strain>
    </source>
</reference>
<evidence type="ECO:0000256" key="4">
    <source>
        <dbReference type="ARBA" id="ARBA00022801"/>
    </source>
</evidence>
<dbReference type="Proteomes" id="UP000008076">
    <property type="component" value="Unassembled WGS sequence"/>
</dbReference>
<evidence type="ECO:0000256" key="5">
    <source>
        <dbReference type="ARBA" id="ARBA00022840"/>
    </source>
</evidence>
<dbReference type="GO" id="GO:0003677">
    <property type="term" value="F:DNA binding"/>
    <property type="evidence" value="ECO:0007669"/>
    <property type="project" value="TreeGrafter"/>
</dbReference>
<sequence>MAKSFDASNLPSLPFTNSATQLCGTGLINPLVKQVPQQLPKLTLLDNSINKIRPGILPSPGGNTQHALPSLFNQSHTSIPVQRPKGRKKTNFSEEEEVPTESHYVLRSRSERKIPTLSIEEDEDSDYDLEIEKKKKKENLFENGIIDNPLAPKVFEKILAIKQEDGKQLICVKWKGLSYLHIEWISEEQFLLLGGGNVSGNKQKIKRFLQKKNNDEEKDIFPIENTEIERIISANTERTRYLVKWQKLPYTECTWENVNDISDKEKINEFEKRSKCSIVAPLPKRVWQKKVESPNYKHGNTLRSYQLEGHNWLVFNWCRGKGCILADEMGLGKTVQVVSFLEHLYSFQKLQGPFLIVVPLSMIEHWHREILEWTDMNVVIYHGSKGNRQLVKHYEWYYKDFQGKLIPGHLKFHVLLTTYEIVISDWEDLSKISWLVTVVDEAHRLKNKDSKLLKALCNIQTNHKVLLTGTPIQNNLGELWTLLNYIEPKTFSSLEEFDHEFNSLDKSAEQVNKLQESIKPFFLRRMKNEVEKSIPPKEETIIEVELTMVQKQYYRALYEKNREFLNKGCVGSNVPNLQNLMMQLRKVCNHPYLIPGVEEKDTAQFPEGSPDYFNQLIRSSGKLVLLDKLLPKLYADHHKVLIFSQLKKVLNIIEKYLKYKGYFYERLDGSIKSEDRQNAIDRFMNPEMNRFIFLLCTRAGGFGINLSEADTVIIYDSDWNPQNDLQAQARCHRIGQKKEVKVYRLVSKNTYERYMFERASMKLGLDQAVLANITTSSDPKDKQQPSKELIESLLRNGAYGAFKDDEESSSKFCEEDIEQILEKRSSKVVWKGGENSLSGSFSTATFQSETGETIDVNDEHFWEKVLPKDRNVSQLTKIFNDVFGGRAGRTSQARRNSWILNEKEQYLKDVNDFAKQIIEEYESKGKISPDRDGLVSLIETILTVKSYFEEDEVTTLKEELEQLKVTRHRRTTLSRMVSTDIEMDEDENEENITKKKKVKKEELSIETKINWYNSVINYGRVNWMILRDRARISEDCQQDELRILTIRFLKNCIAVCDINGIEKKYFVKLLLSFHDVKRKRRGKDEEINDEHHYTLEPEYSFITNDVKSWAVKLKYINRLCSLFIHTDTVIGALVDIPNQNCNFPELKKWWNDECNKDLVIGVYKYGFSSSEYLQQDQKLCFVELMKDDDDDDKLEKESDEPGDNKIVIKIPKEFPSNKDLDKQAKTIIAWLDKFIKKQKKEHANDEEQE</sequence>
<dbReference type="PANTHER" id="PTHR45623">
    <property type="entry name" value="CHROMODOMAIN-HELICASE-DNA-BINDING PROTEIN 3-RELATED-RELATED"/>
    <property type="match status" value="1"/>
</dbReference>
<keyword evidence="6" id="KW-0539">Nucleus</keyword>
<dbReference type="PROSITE" id="PS50013">
    <property type="entry name" value="CHROMO_2"/>
    <property type="match status" value="2"/>
</dbReference>
<dbReference type="GO" id="GO:0005634">
    <property type="term" value="C:nucleus"/>
    <property type="evidence" value="ECO:0007669"/>
    <property type="project" value="UniProtKB-SubCell"/>
</dbReference>
<dbReference type="InterPro" id="IPR000953">
    <property type="entry name" value="Chromo/chromo_shadow_dom"/>
</dbReference>
<feature type="domain" description="Chromo" evidence="8">
    <location>
        <begin position="226"/>
        <end position="273"/>
    </location>
</feature>
<dbReference type="InterPro" id="IPR027417">
    <property type="entry name" value="P-loop_NTPase"/>
</dbReference>
<keyword evidence="11" id="KW-0808">Transferase</keyword>
<keyword evidence="4" id="KW-0378">Hydrolase</keyword>
<dbReference type="InterPro" id="IPR001650">
    <property type="entry name" value="Helicase_C-like"/>
</dbReference>
<dbReference type="GO" id="GO:0000785">
    <property type="term" value="C:chromatin"/>
    <property type="evidence" value="ECO:0007669"/>
    <property type="project" value="TreeGrafter"/>
</dbReference>
<dbReference type="GO" id="GO:0005524">
    <property type="term" value="F:ATP binding"/>
    <property type="evidence" value="ECO:0007669"/>
    <property type="project" value="UniProtKB-KW"/>
</dbReference>
<dbReference type="GO" id="GO:0004386">
    <property type="term" value="F:helicase activity"/>
    <property type="evidence" value="ECO:0007669"/>
    <property type="project" value="UniProtKB-KW"/>
</dbReference>
<evidence type="ECO:0000259" key="8">
    <source>
        <dbReference type="PROSITE" id="PS50013"/>
    </source>
</evidence>
<evidence type="ECO:0000256" key="6">
    <source>
        <dbReference type="ARBA" id="ARBA00023242"/>
    </source>
</evidence>
<evidence type="ECO:0000313" key="12">
    <source>
        <dbReference type="Proteomes" id="UP000008076"/>
    </source>
</evidence>
<dbReference type="eggNOG" id="KOG0384">
    <property type="taxonomic scope" value="Eukaryota"/>
</dbReference>
<dbReference type="Pfam" id="PF00385">
    <property type="entry name" value="Chromo"/>
    <property type="match status" value="1"/>
</dbReference>
<dbReference type="OrthoDB" id="5857104at2759"/>
<dbReference type="RefSeq" id="XP_001741453.1">
    <property type="nucleotide sequence ID" value="XM_001741401.1"/>
</dbReference>
<dbReference type="GO" id="GO:0016887">
    <property type="term" value="F:ATP hydrolysis activity"/>
    <property type="evidence" value="ECO:0007669"/>
    <property type="project" value="TreeGrafter"/>
</dbReference>
<dbReference type="InterPro" id="IPR000330">
    <property type="entry name" value="SNF2_N"/>
</dbReference>
<evidence type="ECO:0000259" key="10">
    <source>
        <dbReference type="PROSITE" id="PS51194"/>
    </source>
</evidence>
<feature type="domain" description="Chromo" evidence="8">
    <location>
        <begin position="153"/>
        <end position="220"/>
    </location>
</feature>
<feature type="domain" description="Helicase ATP-binding" evidence="9">
    <location>
        <begin position="314"/>
        <end position="489"/>
    </location>
</feature>
<dbReference type="Pfam" id="PF00176">
    <property type="entry name" value="SNF2-rel_dom"/>
    <property type="match status" value="1"/>
</dbReference>
<dbReference type="CDD" id="cd18659">
    <property type="entry name" value="CD2_tandem"/>
    <property type="match status" value="1"/>
</dbReference>
<evidence type="ECO:0000256" key="2">
    <source>
        <dbReference type="ARBA" id="ARBA00022737"/>
    </source>
</evidence>
<dbReference type="AlphaFoldDB" id="B0ETQ4"/>
<dbReference type="OMA" id="HAHTIED"/>
<dbReference type="InterPro" id="IPR038718">
    <property type="entry name" value="SNF2-like_sf"/>
</dbReference>
<dbReference type="GO" id="GO:0004674">
    <property type="term" value="F:protein serine/threonine kinase activity"/>
    <property type="evidence" value="ECO:0007669"/>
    <property type="project" value="UniProtKB-EC"/>
</dbReference>
<dbReference type="VEuPathDB" id="AmoebaDB:EDI_136060"/>
<proteinExistence type="predicted"/>
<keyword evidence="2" id="KW-0677">Repeat</keyword>
<organism evidence="12">
    <name type="scientific">Entamoeba dispar (strain ATCC PRA-260 / SAW760)</name>
    <dbReference type="NCBI Taxonomy" id="370354"/>
    <lineage>
        <taxon>Eukaryota</taxon>
        <taxon>Amoebozoa</taxon>
        <taxon>Evosea</taxon>
        <taxon>Archamoebae</taxon>
        <taxon>Mastigamoebida</taxon>
        <taxon>Entamoebidae</taxon>
        <taxon>Entamoeba</taxon>
    </lineage>
</organism>
<dbReference type="InterPro" id="IPR049730">
    <property type="entry name" value="SNF2/RAD54-like_C"/>
</dbReference>
<keyword evidence="3" id="KW-0547">Nucleotide-binding</keyword>
<accession>B0ETQ4</accession>
<dbReference type="SMART" id="SM00298">
    <property type="entry name" value="CHROMO"/>
    <property type="match status" value="2"/>
</dbReference>
<name>B0ETQ4_ENTDS</name>
<dbReference type="GeneID" id="5914164"/>
<dbReference type="PROSITE" id="PS51192">
    <property type="entry name" value="HELICASE_ATP_BIND_1"/>
    <property type="match status" value="1"/>
</dbReference>
<evidence type="ECO:0000256" key="7">
    <source>
        <dbReference type="SAM" id="MobiDB-lite"/>
    </source>
</evidence>
<dbReference type="CDD" id="cd18793">
    <property type="entry name" value="SF2_C_SNF"/>
    <property type="match status" value="1"/>
</dbReference>
<dbReference type="InterPro" id="IPR016197">
    <property type="entry name" value="Chromo-like_dom_sf"/>
</dbReference>
<protein>
    <submittedName>
        <fullName evidence="11">Chromodomain helicase hrp1, putative</fullName>
        <ecNumber evidence="11">2.7.11.1</ecNumber>
    </submittedName>
</protein>
<evidence type="ECO:0000256" key="3">
    <source>
        <dbReference type="ARBA" id="ARBA00022741"/>
    </source>
</evidence>
<gene>
    <name evidence="11" type="ORF">EDI_136060</name>
</gene>
<keyword evidence="5" id="KW-0067">ATP-binding</keyword>
<dbReference type="SUPFAM" id="SSF54160">
    <property type="entry name" value="Chromo domain-like"/>
    <property type="match status" value="1"/>
</dbReference>
<dbReference type="EC" id="2.7.11.1" evidence="11"/>
<dbReference type="GO" id="GO:0140658">
    <property type="term" value="F:ATP-dependent chromatin remodeler activity"/>
    <property type="evidence" value="ECO:0007669"/>
    <property type="project" value="TreeGrafter"/>
</dbReference>
<dbReference type="SMART" id="SM00490">
    <property type="entry name" value="HELICc"/>
    <property type="match status" value="1"/>
</dbReference>
<dbReference type="EMBL" id="DS550818">
    <property type="protein sequence ID" value="EDR22091.1"/>
    <property type="molecule type" value="Genomic_DNA"/>
</dbReference>
<dbReference type="InterPro" id="IPR023780">
    <property type="entry name" value="Chromo_domain"/>
</dbReference>
<dbReference type="Gene3D" id="1.10.10.60">
    <property type="entry name" value="Homeodomain-like"/>
    <property type="match status" value="1"/>
</dbReference>
<dbReference type="GO" id="GO:0042393">
    <property type="term" value="F:histone binding"/>
    <property type="evidence" value="ECO:0007669"/>
    <property type="project" value="TreeGrafter"/>
</dbReference>
<evidence type="ECO:0000313" key="11">
    <source>
        <dbReference type="EMBL" id="EDR22091.1"/>
    </source>
</evidence>
<dbReference type="Gene3D" id="3.40.50.300">
    <property type="entry name" value="P-loop containing nucleotide triphosphate hydrolases"/>
    <property type="match status" value="1"/>
</dbReference>
<dbReference type="Gene3D" id="3.40.50.10810">
    <property type="entry name" value="Tandem AAA-ATPase domain"/>
    <property type="match status" value="1"/>
</dbReference>
<dbReference type="KEGG" id="edi:EDI_136060"/>
<dbReference type="Gene3D" id="2.40.50.40">
    <property type="match status" value="2"/>
</dbReference>
<dbReference type="PROSITE" id="PS51194">
    <property type="entry name" value="HELICASE_CTER"/>
    <property type="match status" value="1"/>
</dbReference>
<feature type="region of interest" description="Disordered" evidence="7">
    <location>
        <begin position="77"/>
        <end position="100"/>
    </location>
</feature>
<evidence type="ECO:0000259" key="9">
    <source>
        <dbReference type="PROSITE" id="PS51192"/>
    </source>
</evidence>
<feature type="domain" description="Helicase C-terminal" evidence="10">
    <location>
        <begin position="625"/>
        <end position="777"/>
    </location>
</feature>
<dbReference type="SMART" id="SM00487">
    <property type="entry name" value="DEXDc"/>
    <property type="match status" value="1"/>
</dbReference>
<keyword evidence="11" id="KW-0347">Helicase</keyword>
<keyword evidence="12" id="KW-1185">Reference proteome</keyword>
<dbReference type="PANTHER" id="PTHR45623:SF11">
    <property type="entry name" value="KISMET, ISOFORM C"/>
    <property type="match status" value="1"/>
</dbReference>